<keyword evidence="3" id="KW-0723">Serine/threonine-protein kinase</keyword>
<evidence type="ECO:0000256" key="1">
    <source>
        <dbReference type="ARBA" id="ARBA00010507"/>
    </source>
</evidence>
<keyword evidence="7" id="KW-0418">Kinase</keyword>
<dbReference type="InterPro" id="IPR008271">
    <property type="entry name" value="Ser/Thr_kinase_AS"/>
</dbReference>
<feature type="domain" description="Protein kinase" evidence="13">
    <location>
        <begin position="305"/>
        <end position="558"/>
    </location>
</feature>
<dbReference type="GO" id="GO:0005524">
    <property type="term" value="F:ATP binding"/>
    <property type="evidence" value="ECO:0007669"/>
    <property type="project" value="UniProtKB-UniRule"/>
</dbReference>
<evidence type="ECO:0000256" key="10">
    <source>
        <dbReference type="ARBA" id="ARBA00048679"/>
    </source>
</evidence>
<feature type="region of interest" description="Disordered" evidence="12">
    <location>
        <begin position="1"/>
        <end position="30"/>
    </location>
</feature>
<dbReference type="PROSITE" id="PS00107">
    <property type="entry name" value="PROTEIN_KINASE_ATP"/>
    <property type="match status" value="1"/>
</dbReference>
<comment type="caution">
    <text evidence="14">The sequence shown here is derived from an EMBL/GenBank/DDBJ whole genome shotgun (WGS) entry which is preliminary data.</text>
</comment>
<dbReference type="FunFam" id="1.10.510.10:FF:000316">
    <property type="entry name" value="serine/threonine-protein kinase HT1"/>
    <property type="match status" value="1"/>
</dbReference>
<dbReference type="Gene3D" id="1.10.510.10">
    <property type="entry name" value="Transferase(Phosphotransferase) domain 1"/>
    <property type="match status" value="1"/>
</dbReference>
<evidence type="ECO:0000256" key="4">
    <source>
        <dbReference type="ARBA" id="ARBA00022553"/>
    </source>
</evidence>
<dbReference type="PROSITE" id="PS00108">
    <property type="entry name" value="PROTEIN_KINASE_ST"/>
    <property type="match status" value="1"/>
</dbReference>
<dbReference type="EC" id="2.7.11.1" evidence="2"/>
<evidence type="ECO:0000313" key="15">
    <source>
        <dbReference type="Proteomes" id="UP001187192"/>
    </source>
</evidence>
<sequence>MAIEEEDVESCGSRAVFSHQPPAPAPPRHQRQKLEVYNEVLRRIQDKNYEEAALSDFEDQLWLHFNRFPARYALDVNVERAEDVLTHKRLLKLAEEYADQPAFDVRVVQVHPVFNGNSIDSVHSDASMKEDAQSSYHSGRQGTHPPPTFGSSPNLETLALQANREDGDTAMSERPIFHRPMHEITFSTVDKPKLLSEIIFISIDFQLTSLISEIGLNIQEAHAFSTCDGYSLDVFVVEGWPYEETEELKVLLEKEMRKYKEQSWSRQNPVAVIREHKPIKTEPFLNSVEIPRDEKDVWEIDTRLLKVENKVGSGSYGDLYRGTYCSQEVAIKVLRLERITPDMVRDFSQEVYIMRKIRHKNVVQFIGACTRHPNLCIVTEFMSRGSLYDFLHKQKGVFRLPFLLKVAIDVSKGMNYLHQNNIIHRDLKTANLLMDENEVVKVADFGVARVQAQSGVMTAETGTYRWMAPEVIEHKPYDHKADIFSFGIVMWELLTGQLPYSSLTPLQAAVGVVQKGLRPPIPNNSHPKLAELLERCWQQDPNHRPDFSEIIEILRQIAKEVGTFCKIDIPLPFDAKPCVLSNFNELPWNSDFETGLPGMLGDETFSKNSRFCGGKVWQEQGTHARVKQVSKRSDYFFGKRQSTETGGRMKSNTSGWSYKRKFSFVRLLT</sequence>
<evidence type="ECO:0000256" key="6">
    <source>
        <dbReference type="ARBA" id="ARBA00022741"/>
    </source>
</evidence>
<name>A0AA87Z3A4_FICCA</name>
<evidence type="ECO:0000256" key="3">
    <source>
        <dbReference type="ARBA" id="ARBA00022527"/>
    </source>
</evidence>
<dbReference type="InterPro" id="IPR001245">
    <property type="entry name" value="Ser-Thr/Tyr_kinase_cat_dom"/>
</dbReference>
<feature type="region of interest" description="Disordered" evidence="12">
    <location>
        <begin position="121"/>
        <end position="154"/>
    </location>
</feature>
<accession>A0AA87Z3A4</accession>
<comment type="catalytic activity">
    <reaction evidence="10">
        <text>L-seryl-[protein] + ATP = O-phospho-L-seryl-[protein] + ADP + H(+)</text>
        <dbReference type="Rhea" id="RHEA:17989"/>
        <dbReference type="Rhea" id="RHEA-COMP:9863"/>
        <dbReference type="Rhea" id="RHEA-COMP:11604"/>
        <dbReference type="ChEBI" id="CHEBI:15378"/>
        <dbReference type="ChEBI" id="CHEBI:29999"/>
        <dbReference type="ChEBI" id="CHEBI:30616"/>
        <dbReference type="ChEBI" id="CHEBI:83421"/>
        <dbReference type="ChEBI" id="CHEBI:456216"/>
        <dbReference type="EC" id="2.7.11.1"/>
    </reaction>
</comment>
<evidence type="ECO:0000256" key="2">
    <source>
        <dbReference type="ARBA" id="ARBA00012513"/>
    </source>
</evidence>
<dbReference type="AlphaFoldDB" id="A0AA87Z3A4"/>
<comment type="similarity">
    <text evidence="1">Belongs to the protein kinase superfamily. TKL Ser/Thr protein kinase family. RAF subfamily.</text>
</comment>
<dbReference type="InterPro" id="IPR000719">
    <property type="entry name" value="Prot_kinase_dom"/>
</dbReference>
<gene>
    <name evidence="14" type="ORF">TIFTF001_002195</name>
</gene>
<dbReference type="SUPFAM" id="SSF56112">
    <property type="entry name" value="Protein kinase-like (PK-like)"/>
    <property type="match status" value="1"/>
</dbReference>
<keyword evidence="6 11" id="KW-0547">Nucleotide-binding</keyword>
<dbReference type="Proteomes" id="UP001187192">
    <property type="component" value="Unassembled WGS sequence"/>
</dbReference>
<evidence type="ECO:0000256" key="8">
    <source>
        <dbReference type="ARBA" id="ARBA00022840"/>
    </source>
</evidence>
<dbReference type="Pfam" id="PF07714">
    <property type="entry name" value="PK_Tyr_Ser-Thr"/>
    <property type="match status" value="1"/>
</dbReference>
<evidence type="ECO:0000256" key="9">
    <source>
        <dbReference type="ARBA" id="ARBA00047899"/>
    </source>
</evidence>
<feature type="binding site" evidence="11">
    <location>
        <position position="332"/>
    </location>
    <ligand>
        <name>ATP</name>
        <dbReference type="ChEBI" id="CHEBI:30616"/>
    </ligand>
</feature>
<proteinExistence type="inferred from homology"/>
<protein>
    <recommendedName>
        <fullName evidence="2">non-specific serine/threonine protein kinase</fullName>
        <ecNumber evidence="2">2.7.11.1</ecNumber>
    </recommendedName>
</protein>
<evidence type="ECO:0000256" key="7">
    <source>
        <dbReference type="ARBA" id="ARBA00022777"/>
    </source>
</evidence>
<dbReference type="InterPro" id="IPR051681">
    <property type="entry name" value="Ser/Thr_Kinases-Pseudokinases"/>
</dbReference>
<evidence type="ECO:0000256" key="5">
    <source>
        <dbReference type="ARBA" id="ARBA00022679"/>
    </source>
</evidence>
<organism evidence="14 15">
    <name type="scientific">Ficus carica</name>
    <name type="common">Common fig</name>
    <dbReference type="NCBI Taxonomy" id="3494"/>
    <lineage>
        <taxon>Eukaryota</taxon>
        <taxon>Viridiplantae</taxon>
        <taxon>Streptophyta</taxon>
        <taxon>Embryophyta</taxon>
        <taxon>Tracheophyta</taxon>
        <taxon>Spermatophyta</taxon>
        <taxon>Magnoliopsida</taxon>
        <taxon>eudicotyledons</taxon>
        <taxon>Gunneridae</taxon>
        <taxon>Pentapetalae</taxon>
        <taxon>rosids</taxon>
        <taxon>fabids</taxon>
        <taxon>Rosales</taxon>
        <taxon>Moraceae</taxon>
        <taxon>Ficeae</taxon>
        <taxon>Ficus</taxon>
    </lineage>
</organism>
<dbReference type="GO" id="GO:0004674">
    <property type="term" value="F:protein serine/threonine kinase activity"/>
    <property type="evidence" value="ECO:0007669"/>
    <property type="project" value="UniProtKB-KW"/>
</dbReference>
<dbReference type="CDD" id="cd13999">
    <property type="entry name" value="STKc_MAP3K-like"/>
    <property type="match status" value="1"/>
</dbReference>
<evidence type="ECO:0000259" key="13">
    <source>
        <dbReference type="PROSITE" id="PS50011"/>
    </source>
</evidence>
<keyword evidence="8 11" id="KW-0067">ATP-binding</keyword>
<dbReference type="PROSITE" id="PS50011">
    <property type="entry name" value="PROTEIN_KINASE_DOM"/>
    <property type="match status" value="1"/>
</dbReference>
<dbReference type="EMBL" id="BTGU01000002">
    <property type="protein sequence ID" value="GMN28852.1"/>
    <property type="molecule type" value="Genomic_DNA"/>
</dbReference>
<keyword evidence="4" id="KW-0597">Phosphoprotein</keyword>
<evidence type="ECO:0000313" key="14">
    <source>
        <dbReference type="EMBL" id="GMN28852.1"/>
    </source>
</evidence>
<dbReference type="FunFam" id="3.30.200.20:FF:000060">
    <property type="entry name" value="Serine/threonine-protein kinase isoform 1"/>
    <property type="match status" value="1"/>
</dbReference>
<feature type="compositionally biased region" description="Basic and acidic residues" evidence="12">
    <location>
        <begin position="122"/>
        <end position="132"/>
    </location>
</feature>
<evidence type="ECO:0000256" key="11">
    <source>
        <dbReference type="PROSITE-ProRule" id="PRU10141"/>
    </source>
</evidence>
<dbReference type="PRINTS" id="PR00109">
    <property type="entry name" value="TYRKINASE"/>
</dbReference>
<dbReference type="SMART" id="SM00220">
    <property type="entry name" value="S_TKc"/>
    <property type="match status" value="1"/>
</dbReference>
<reference evidence="14" key="1">
    <citation type="submission" date="2023-07" db="EMBL/GenBank/DDBJ databases">
        <title>draft genome sequence of fig (Ficus carica).</title>
        <authorList>
            <person name="Takahashi T."/>
            <person name="Nishimura K."/>
        </authorList>
    </citation>
    <scope>NUCLEOTIDE SEQUENCE</scope>
</reference>
<dbReference type="InterPro" id="IPR017441">
    <property type="entry name" value="Protein_kinase_ATP_BS"/>
</dbReference>
<dbReference type="Gene3D" id="3.30.200.20">
    <property type="entry name" value="Phosphorylase Kinase, domain 1"/>
    <property type="match status" value="1"/>
</dbReference>
<keyword evidence="5" id="KW-0808">Transferase</keyword>
<dbReference type="PANTHER" id="PTHR44329">
    <property type="entry name" value="SERINE/THREONINE-PROTEIN KINASE TNNI3K-RELATED"/>
    <property type="match status" value="1"/>
</dbReference>
<evidence type="ECO:0000256" key="12">
    <source>
        <dbReference type="SAM" id="MobiDB-lite"/>
    </source>
</evidence>
<dbReference type="PANTHER" id="PTHR44329:SF151">
    <property type="entry name" value="SERINE_THREONINE-PROTEIN KINASE STY17"/>
    <property type="match status" value="1"/>
</dbReference>
<comment type="catalytic activity">
    <reaction evidence="9">
        <text>L-threonyl-[protein] + ATP = O-phospho-L-threonyl-[protein] + ADP + H(+)</text>
        <dbReference type="Rhea" id="RHEA:46608"/>
        <dbReference type="Rhea" id="RHEA-COMP:11060"/>
        <dbReference type="Rhea" id="RHEA-COMP:11605"/>
        <dbReference type="ChEBI" id="CHEBI:15378"/>
        <dbReference type="ChEBI" id="CHEBI:30013"/>
        <dbReference type="ChEBI" id="CHEBI:30616"/>
        <dbReference type="ChEBI" id="CHEBI:61977"/>
        <dbReference type="ChEBI" id="CHEBI:456216"/>
        <dbReference type="EC" id="2.7.11.1"/>
    </reaction>
</comment>
<dbReference type="InterPro" id="IPR011009">
    <property type="entry name" value="Kinase-like_dom_sf"/>
</dbReference>
<keyword evidence="15" id="KW-1185">Reference proteome</keyword>